<dbReference type="SMART" id="SM00240">
    <property type="entry name" value="FHA"/>
    <property type="match status" value="1"/>
</dbReference>
<keyword evidence="5" id="KW-1185">Reference proteome</keyword>
<feature type="region of interest" description="Disordered" evidence="2">
    <location>
        <begin position="708"/>
        <end position="772"/>
    </location>
</feature>
<dbReference type="PROSITE" id="PS50006">
    <property type="entry name" value="FHA_DOMAIN"/>
    <property type="match status" value="1"/>
</dbReference>
<dbReference type="InterPro" id="IPR008984">
    <property type="entry name" value="SMAD_FHA_dom_sf"/>
</dbReference>
<feature type="compositionally biased region" description="Pro residues" evidence="2">
    <location>
        <begin position="1"/>
        <end position="11"/>
    </location>
</feature>
<feature type="region of interest" description="Disordered" evidence="2">
    <location>
        <begin position="1"/>
        <end position="122"/>
    </location>
</feature>
<evidence type="ECO:0000259" key="3">
    <source>
        <dbReference type="PROSITE" id="PS50006"/>
    </source>
</evidence>
<gene>
    <name evidence="4" type="ORF">OLC1_LOCUS17699</name>
</gene>
<reference evidence="4" key="1">
    <citation type="submission" date="2023-03" db="EMBL/GenBank/DDBJ databases">
        <authorList>
            <person name="Julca I."/>
        </authorList>
    </citation>
    <scope>NUCLEOTIDE SEQUENCE</scope>
</reference>
<protein>
    <submittedName>
        <fullName evidence="4">OLC1v1009870C1</fullName>
    </submittedName>
</protein>
<feature type="compositionally biased region" description="Basic and acidic residues" evidence="2">
    <location>
        <begin position="678"/>
        <end position="689"/>
    </location>
</feature>
<feature type="coiled-coil region" evidence="1">
    <location>
        <begin position="348"/>
        <end position="375"/>
    </location>
</feature>
<evidence type="ECO:0000313" key="5">
    <source>
        <dbReference type="Proteomes" id="UP001161247"/>
    </source>
</evidence>
<evidence type="ECO:0000256" key="1">
    <source>
        <dbReference type="SAM" id="Coils"/>
    </source>
</evidence>
<dbReference type="InterPro" id="IPR000253">
    <property type="entry name" value="FHA_dom"/>
</dbReference>
<keyword evidence="1" id="KW-0175">Coiled coil</keyword>
<organism evidence="4 5">
    <name type="scientific">Oldenlandia corymbosa var. corymbosa</name>
    <dbReference type="NCBI Taxonomy" id="529605"/>
    <lineage>
        <taxon>Eukaryota</taxon>
        <taxon>Viridiplantae</taxon>
        <taxon>Streptophyta</taxon>
        <taxon>Embryophyta</taxon>
        <taxon>Tracheophyta</taxon>
        <taxon>Spermatophyta</taxon>
        <taxon>Magnoliopsida</taxon>
        <taxon>eudicotyledons</taxon>
        <taxon>Gunneridae</taxon>
        <taxon>Pentapetalae</taxon>
        <taxon>asterids</taxon>
        <taxon>lamiids</taxon>
        <taxon>Gentianales</taxon>
        <taxon>Rubiaceae</taxon>
        <taxon>Rubioideae</taxon>
        <taxon>Spermacoceae</taxon>
        <taxon>Hedyotis-Oldenlandia complex</taxon>
        <taxon>Oldenlandia</taxon>
    </lineage>
</organism>
<feature type="compositionally biased region" description="Basic and acidic residues" evidence="2">
    <location>
        <begin position="409"/>
        <end position="422"/>
    </location>
</feature>
<name>A0AAV1DPW3_OLDCO</name>
<feature type="compositionally biased region" description="Basic and acidic residues" evidence="2">
    <location>
        <begin position="546"/>
        <end position="562"/>
    </location>
</feature>
<feature type="compositionally biased region" description="Acidic residues" evidence="2">
    <location>
        <begin position="395"/>
        <end position="408"/>
    </location>
</feature>
<dbReference type="PANTHER" id="PTHR23308">
    <property type="entry name" value="NUCLEAR INHIBITOR OF PROTEIN PHOSPHATASE-1"/>
    <property type="match status" value="1"/>
</dbReference>
<dbReference type="AlphaFoldDB" id="A0AAV1DPW3"/>
<dbReference type="Gene3D" id="2.60.200.20">
    <property type="match status" value="1"/>
</dbReference>
<feature type="compositionally biased region" description="Pro residues" evidence="2">
    <location>
        <begin position="45"/>
        <end position="59"/>
    </location>
</feature>
<sequence>MTTTMGPPPPRNSTTTTTTPQPQPKTSEEPSTSAPATSELRHSSMPPPPPPPKFAIPRPPETKSEPPPHSDTSESESSELDVSPAENVDSKESLSSSSTSKDKDSSRVRKGSNDIPVPYTIPPWNGPPCHQYSLEVIKDGSVIDQLEVNEKGAYMFGRVDLCDFVLEHPTISRFHAVIQFKSSGEAYLYDLGSTHGTSINKNQVKKKAYIELHVGDVIRFGQSSRLYIFQGPSDLMPPEADLTGMRSAMILEERKDMEASLLRAKKEASMADGISWGMGEDAIEEDEDEVDEITWQTFKGQLTEKQEKTREKVIKRLEKIAHMKKEIDAIRAKDIAQGGLTQGQQTQIARNEQRISQIMEELENLEETLNESIRESLGARAGKTTRGGKRRGATEDEEEDYESDEDDFYDRTKKPPKKKGDESQSVETADSLLGKKEDILKEMENKRKLLLDEDERVQPNEASGEGDALDAYMSSVSSQLVIDNKEKLQKELTSLQSELDRVLYLLKIADPTGEAAAKRRDSKAQELIPKIAAHDTLKQHPSVKSQDSRLEHSLNKSGESKPKNPAAKPSTANGTAESSLKVQGSEIVADAVDDSTIVHTIVKPQWLGAVEDMKMQEKTEVAPVDIEEDDNFVDYKDRKEVLKDADVTDGTSGIENAAPGLIIRKRKQKQVQNVDTSNSKDSEKSEDAQLKVEDTIALLLKHSQGYHASDEVELPTENVPNNKQARNNKQQKKVLGPERPSFLSNEPECDSWVPPEGQSGDGRTSLNDRYGY</sequence>
<dbReference type="CDD" id="cd22677">
    <property type="entry name" value="FHA_Kanadaptin"/>
    <property type="match status" value="1"/>
</dbReference>
<proteinExistence type="predicted"/>
<accession>A0AAV1DPW3</accession>
<feature type="region of interest" description="Disordered" evidence="2">
    <location>
        <begin position="667"/>
        <end position="689"/>
    </location>
</feature>
<feature type="region of interest" description="Disordered" evidence="2">
    <location>
        <begin position="513"/>
        <end position="579"/>
    </location>
</feature>
<feature type="coiled-coil region" evidence="1">
    <location>
        <begin position="478"/>
        <end position="505"/>
    </location>
</feature>
<evidence type="ECO:0000313" key="4">
    <source>
        <dbReference type="EMBL" id="CAI9109928.1"/>
    </source>
</evidence>
<feature type="domain" description="FHA" evidence="3">
    <location>
        <begin position="154"/>
        <end position="204"/>
    </location>
</feature>
<feature type="compositionally biased region" description="Basic and acidic residues" evidence="2">
    <location>
        <begin position="433"/>
        <end position="451"/>
    </location>
</feature>
<dbReference type="EMBL" id="OX459123">
    <property type="protein sequence ID" value="CAI9109928.1"/>
    <property type="molecule type" value="Genomic_DNA"/>
</dbReference>
<dbReference type="Pfam" id="PF00498">
    <property type="entry name" value="FHA"/>
    <property type="match status" value="1"/>
</dbReference>
<feature type="compositionally biased region" description="Basic and acidic residues" evidence="2">
    <location>
        <begin position="60"/>
        <end position="72"/>
    </location>
</feature>
<dbReference type="InterPro" id="IPR050923">
    <property type="entry name" value="Cell_Proc_Reg/RNA_Proc"/>
</dbReference>
<feature type="region of interest" description="Disordered" evidence="2">
    <location>
        <begin position="376"/>
        <end position="469"/>
    </location>
</feature>
<feature type="compositionally biased region" description="Polar residues" evidence="2">
    <location>
        <begin position="761"/>
        <end position="772"/>
    </location>
</feature>
<dbReference type="Proteomes" id="UP001161247">
    <property type="component" value="Chromosome 6"/>
</dbReference>
<dbReference type="FunFam" id="2.60.200.20:FF:000053">
    <property type="entry name" value="Os06g0275900 protein"/>
    <property type="match status" value="1"/>
</dbReference>
<dbReference type="SUPFAM" id="SSF49879">
    <property type="entry name" value="SMAD/FHA domain"/>
    <property type="match status" value="1"/>
</dbReference>
<evidence type="ECO:0000256" key="2">
    <source>
        <dbReference type="SAM" id="MobiDB-lite"/>
    </source>
</evidence>
<feature type="compositionally biased region" description="Polar residues" evidence="2">
    <location>
        <begin position="570"/>
        <end position="579"/>
    </location>
</feature>